<dbReference type="EMBL" id="JBHSKD010000018">
    <property type="protein sequence ID" value="MFC5177975.1"/>
    <property type="molecule type" value="Genomic_DNA"/>
</dbReference>
<proteinExistence type="predicted"/>
<dbReference type="Proteomes" id="UP001596087">
    <property type="component" value="Unassembled WGS sequence"/>
</dbReference>
<keyword evidence="2" id="KW-1185">Reference proteome</keyword>
<evidence type="ECO:0000313" key="1">
    <source>
        <dbReference type="EMBL" id="MFC5177975.1"/>
    </source>
</evidence>
<accession>A0ABW0BLM3</accession>
<gene>
    <name evidence="1" type="ORF">ACFPGP_14930</name>
</gene>
<comment type="caution">
    <text evidence="1">The sequence shown here is derived from an EMBL/GenBank/DDBJ whole genome shotgun (WGS) entry which is preliminary data.</text>
</comment>
<evidence type="ECO:0008006" key="3">
    <source>
        <dbReference type="Google" id="ProtNLM"/>
    </source>
</evidence>
<protein>
    <recommendedName>
        <fullName evidence="3">META domain-containing protein</fullName>
    </recommendedName>
</protein>
<evidence type="ECO:0000313" key="2">
    <source>
        <dbReference type="Proteomes" id="UP001596087"/>
    </source>
</evidence>
<sequence>MNATSSSADAEVRRDGRPGWRRRTATAVVVAGIVAAGSGALAPAASAGGGELAGTWTSTDLDGSHQTLRIRGAGAPVYAMTLRDDFTTGVCGGPPAKLVGHGVTVEDGVSMTGTLVCVRGGNPLPRERISSFFAYDGASDTLTDPSGVVWERAG</sequence>
<dbReference type="RefSeq" id="WP_378591452.1">
    <property type="nucleotide sequence ID" value="NZ_JBHSKD010000018.1"/>
</dbReference>
<name>A0ABW0BLM3_9ACTN</name>
<organism evidence="1 2">
    <name type="scientific">Nocardioides taihuensis</name>
    <dbReference type="NCBI Taxonomy" id="1835606"/>
    <lineage>
        <taxon>Bacteria</taxon>
        <taxon>Bacillati</taxon>
        <taxon>Actinomycetota</taxon>
        <taxon>Actinomycetes</taxon>
        <taxon>Propionibacteriales</taxon>
        <taxon>Nocardioidaceae</taxon>
        <taxon>Nocardioides</taxon>
    </lineage>
</organism>
<reference evidence="2" key="1">
    <citation type="journal article" date="2019" name="Int. J. Syst. Evol. Microbiol.">
        <title>The Global Catalogue of Microorganisms (GCM) 10K type strain sequencing project: providing services to taxonomists for standard genome sequencing and annotation.</title>
        <authorList>
            <consortium name="The Broad Institute Genomics Platform"/>
            <consortium name="The Broad Institute Genome Sequencing Center for Infectious Disease"/>
            <person name="Wu L."/>
            <person name="Ma J."/>
        </authorList>
    </citation>
    <scope>NUCLEOTIDE SEQUENCE [LARGE SCALE GENOMIC DNA]</scope>
    <source>
        <strain evidence="2">DFY41</strain>
    </source>
</reference>